<protein>
    <submittedName>
        <fullName evidence="2">Demethylmenaquinone methyltransferase / 2-methoxy-6-polyprenyl-1,4-benzoquinol methylase/ArsR family transcriptional regulator</fullName>
    </submittedName>
</protein>
<proteinExistence type="predicted"/>
<dbReference type="GO" id="GO:0008757">
    <property type="term" value="F:S-adenosylmethionine-dependent methyltransferase activity"/>
    <property type="evidence" value="ECO:0007669"/>
    <property type="project" value="InterPro"/>
</dbReference>
<dbReference type="InterPro" id="IPR013216">
    <property type="entry name" value="Methyltransf_11"/>
</dbReference>
<feature type="domain" description="HTH arsR-type" evidence="1">
    <location>
        <begin position="17"/>
        <end position="112"/>
    </location>
</feature>
<dbReference type="EMBL" id="FOSN01000010">
    <property type="protein sequence ID" value="SFK54071.1"/>
    <property type="molecule type" value="Genomic_DNA"/>
</dbReference>
<gene>
    <name evidence="2" type="ORF">SAMN05444581_1104</name>
</gene>
<keyword evidence="3" id="KW-1185">Reference proteome</keyword>
<dbReference type="InterPro" id="IPR036388">
    <property type="entry name" value="WH-like_DNA-bd_sf"/>
</dbReference>
<name>A0A1I4ADP8_9HYPH</name>
<keyword evidence="2" id="KW-0489">Methyltransferase</keyword>
<dbReference type="InterPro" id="IPR036390">
    <property type="entry name" value="WH_DNA-bd_sf"/>
</dbReference>
<dbReference type="InterPro" id="IPR029063">
    <property type="entry name" value="SAM-dependent_MTases_sf"/>
</dbReference>
<reference evidence="2 3" key="1">
    <citation type="submission" date="2016-10" db="EMBL/GenBank/DDBJ databases">
        <authorList>
            <person name="de Groot N.N."/>
        </authorList>
    </citation>
    <scope>NUCLEOTIDE SEQUENCE [LARGE SCALE GENOMIC DNA]</scope>
    <source>
        <strain evidence="2 3">NE2</strain>
    </source>
</reference>
<dbReference type="CDD" id="cd00090">
    <property type="entry name" value="HTH_ARSR"/>
    <property type="match status" value="1"/>
</dbReference>
<dbReference type="Pfam" id="PF08241">
    <property type="entry name" value="Methyltransf_11"/>
    <property type="match status" value="1"/>
</dbReference>
<dbReference type="PANTHER" id="PTHR42912:SF93">
    <property type="entry name" value="N6-ADENOSINE-METHYLTRANSFERASE TMT1A"/>
    <property type="match status" value="1"/>
</dbReference>
<dbReference type="GO" id="GO:0032259">
    <property type="term" value="P:methylation"/>
    <property type="evidence" value="ECO:0007669"/>
    <property type="project" value="UniProtKB-KW"/>
</dbReference>
<dbReference type="SUPFAM" id="SSF46785">
    <property type="entry name" value="Winged helix' DNA-binding domain"/>
    <property type="match status" value="1"/>
</dbReference>
<dbReference type="SMART" id="SM00418">
    <property type="entry name" value="HTH_ARSR"/>
    <property type="match status" value="1"/>
</dbReference>
<dbReference type="NCBIfam" id="NF033788">
    <property type="entry name" value="HTH_metalloreg"/>
    <property type="match status" value="1"/>
</dbReference>
<dbReference type="InterPro" id="IPR050508">
    <property type="entry name" value="Methyltransf_Superfamily"/>
</dbReference>
<dbReference type="Proteomes" id="UP000198755">
    <property type="component" value="Unassembled WGS sequence"/>
</dbReference>
<keyword evidence="2" id="KW-0808">Transferase</keyword>
<dbReference type="SUPFAM" id="SSF53335">
    <property type="entry name" value="S-adenosyl-L-methionine-dependent methyltransferases"/>
    <property type="match status" value="1"/>
</dbReference>
<organism evidence="2 3">
    <name type="scientific">Methylocapsa palsarum</name>
    <dbReference type="NCBI Taxonomy" id="1612308"/>
    <lineage>
        <taxon>Bacteria</taxon>
        <taxon>Pseudomonadati</taxon>
        <taxon>Pseudomonadota</taxon>
        <taxon>Alphaproteobacteria</taxon>
        <taxon>Hyphomicrobiales</taxon>
        <taxon>Beijerinckiaceae</taxon>
        <taxon>Methylocapsa</taxon>
    </lineage>
</organism>
<evidence type="ECO:0000313" key="2">
    <source>
        <dbReference type="EMBL" id="SFK54071.1"/>
    </source>
</evidence>
<dbReference type="InterPro" id="IPR001845">
    <property type="entry name" value="HTH_ArsR_DNA-bd_dom"/>
</dbReference>
<accession>A0A1I4ADP8</accession>
<dbReference type="STRING" id="1612308.SAMN05444581_1104"/>
<sequence length="349" mass="38107">MHMMFCMNDPNFSLPLSEQAPFEVVLAALSAAGEATRLRLLALLAEAELTVTELVMILGQSQPRISRHLKLLTEAGLVERHREGAWAFFLMAQNGPAAGFARDIIARLSPGDANLLADRARLSEVRQARAAQAARYFDAQAANWDEVRAMHIPEERVEAAICEAIGTKPVNALLDLGTGAGRMLELLAPLAARAVGVDQSPGMLSVARVRLERAGLRNAQLRQGDIYALPVEPNFYDLVVMHQVLHYLDDPLRAIREAARALRAGGQLIVVDFAPHGEENLRTVHAHRRLGFGPDEVAAFFETVGLELISRRDLVPAPSEGGKLAVSIWLGRDRRLIADPVPLTAREVA</sequence>
<dbReference type="AlphaFoldDB" id="A0A1I4ADP8"/>
<evidence type="ECO:0000313" key="3">
    <source>
        <dbReference type="Proteomes" id="UP000198755"/>
    </source>
</evidence>
<dbReference type="Gene3D" id="3.40.50.150">
    <property type="entry name" value="Vaccinia Virus protein VP39"/>
    <property type="match status" value="1"/>
</dbReference>
<dbReference type="InterPro" id="IPR011991">
    <property type="entry name" value="ArsR-like_HTH"/>
</dbReference>
<dbReference type="PRINTS" id="PR00778">
    <property type="entry name" value="HTHARSR"/>
</dbReference>
<evidence type="ECO:0000259" key="1">
    <source>
        <dbReference type="PROSITE" id="PS50987"/>
    </source>
</evidence>
<dbReference type="PROSITE" id="PS50987">
    <property type="entry name" value="HTH_ARSR_2"/>
    <property type="match status" value="1"/>
</dbReference>
<dbReference type="PANTHER" id="PTHR42912">
    <property type="entry name" value="METHYLTRANSFERASE"/>
    <property type="match status" value="1"/>
</dbReference>
<dbReference type="GO" id="GO:0003700">
    <property type="term" value="F:DNA-binding transcription factor activity"/>
    <property type="evidence" value="ECO:0007669"/>
    <property type="project" value="InterPro"/>
</dbReference>
<dbReference type="Pfam" id="PF01022">
    <property type="entry name" value="HTH_5"/>
    <property type="match status" value="1"/>
</dbReference>
<dbReference type="Gene3D" id="1.10.10.10">
    <property type="entry name" value="Winged helix-like DNA-binding domain superfamily/Winged helix DNA-binding domain"/>
    <property type="match status" value="1"/>
</dbReference>
<dbReference type="CDD" id="cd02440">
    <property type="entry name" value="AdoMet_MTases"/>
    <property type="match status" value="1"/>
</dbReference>